<dbReference type="SFLD" id="SFLDG01016">
    <property type="entry name" value="Prenyltransferase_Like_2"/>
    <property type="match status" value="1"/>
</dbReference>
<dbReference type="GO" id="GO:0005737">
    <property type="term" value="C:cytoplasm"/>
    <property type="evidence" value="ECO:0007669"/>
    <property type="project" value="UniProtKB-ARBA"/>
</dbReference>
<evidence type="ECO:0000256" key="2">
    <source>
        <dbReference type="ARBA" id="ARBA00005025"/>
    </source>
</evidence>
<dbReference type="PROSITE" id="PS01074">
    <property type="entry name" value="TERPENE_SYNTHASES"/>
    <property type="match status" value="1"/>
</dbReference>
<dbReference type="EMBL" id="DF836335">
    <property type="protein sequence ID" value="GAN03698.1"/>
    <property type="molecule type" value="Genomic_DNA"/>
</dbReference>
<dbReference type="CDD" id="cd04878">
    <property type="entry name" value="ACT_AHAS"/>
    <property type="match status" value="1"/>
</dbReference>
<gene>
    <name evidence="14" type="ORF">MAM1_0046d03153</name>
</gene>
<dbReference type="NCBIfam" id="TIGR01787">
    <property type="entry name" value="squalene_cyclas"/>
    <property type="match status" value="1"/>
</dbReference>
<comment type="pathway">
    <text evidence="2">Amino-acid biosynthesis; L-valine biosynthesis; L-valine from pyruvate: step 1/4.</text>
</comment>
<dbReference type="Gene3D" id="3.30.70.1150">
    <property type="entry name" value="ACT-like. Chain A, domain 2"/>
    <property type="match status" value="1"/>
</dbReference>
<dbReference type="FunFam" id="3.30.70.260:FF:000001">
    <property type="entry name" value="Acetolactate synthase, small subunit"/>
    <property type="match status" value="1"/>
</dbReference>
<evidence type="ECO:0000256" key="10">
    <source>
        <dbReference type="ARBA" id="ARBA00023235"/>
    </source>
</evidence>
<evidence type="ECO:0000256" key="5">
    <source>
        <dbReference type="ARBA" id="ARBA00022516"/>
    </source>
</evidence>
<dbReference type="Gene3D" id="3.30.70.260">
    <property type="match status" value="1"/>
</dbReference>
<dbReference type="PANTHER" id="PTHR11764">
    <property type="entry name" value="TERPENE CYCLASE/MUTASE FAMILY MEMBER"/>
    <property type="match status" value="1"/>
</dbReference>
<name>A0A0C9MNV4_9FUNG</name>
<keyword evidence="11" id="KW-0100">Branched-chain amino acid biosynthesis</keyword>
<reference evidence="14" key="1">
    <citation type="submission" date="2014-09" db="EMBL/GenBank/DDBJ databases">
        <title>Draft genome sequence of an oleaginous Mucoromycotina fungus Mucor ambiguus NBRC6742.</title>
        <authorList>
            <person name="Takeda I."/>
            <person name="Yamane N."/>
            <person name="Morita T."/>
            <person name="Tamano K."/>
            <person name="Machida M."/>
            <person name="Baker S."/>
            <person name="Koike H."/>
        </authorList>
    </citation>
    <scope>NUCLEOTIDE SEQUENCE</scope>
    <source>
        <strain evidence="14">NBRC 6742</strain>
    </source>
</reference>
<dbReference type="InterPro" id="IPR008930">
    <property type="entry name" value="Terpenoid_cyclase/PrenylTrfase"/>
</dbReference>
<proteinExistence type="inferred from homology"/>
<dbReference type="InterPro" id="IPR004789">
    <property type="entry name" value="Acetalactate_synth_ssu"/>
</dbReference>
<evidence type="ECO:0000256" key="12">
    <source>
        <dbReference type="ARBA" id="ARBA00029485"/>
    </source>
</evidence>
<dbReference type="EC" id="5.4.99.7" evidence="12"/>
<dbReference type="GO" id="GO:0016104">
    <property type="term" value="P:triterpenoid biosynthetic process"/>
    <property type="evidence" value="ECO:0007669"/>
    <property type="project" value="InterPro"/>
</dbReference>
<dbReference type="InterPro" id="IPR002365">
    <property type="entry name" value="Terpene_synthase_CS"/>
</dbReference>
<dbReference type="UniPathway" id="UPA00049">
    <property type="reaction ID" value="UER00059"/>
</dbReference>
<dbReference type="NCBIfam" id="TIGR00119">
    <property type="entry name" value="acolac_sm"/>
    <property type="match status" value="1"/>
</dbReference>
<keyword evidence="9" id="KW-0443">Lipid metabolism</keyword>
<dbReference type="InterPro" id="IPR019455">
    <property type="entry name" value="Acetolactate_synth_ssu_C"/>
</dbReference>
<dbReference type="Pfam" id="PF22629">
    <property type="entry name" value="ACT_AHAS_ss"/>
    <property type="match status" value="1"/>
</dbReference>
<dbReference type="InterPro" id="IPR002912">
    <property type="entry name" value="ACT_dom"/>
</dbReference>
<evidence type="ECO:0000256" key="1">
    <source>
        <dbReference type="ARBA" id="ARBA00004974"/>
    </source>
</evidence>
<comment type="pathway">
    <text evidence="1">Amino-acid biosynthesis; L-isoleucine biosynthesis; L-isoleucine from 2-oxobutanoate: step 1/4.</text>
</comment>
<evidence type="ECO:0000256" key="6">
    <source>
        <dbReference type="ARBA" id="ARBA00022605"/>
    </source>
</evidence>
<keyword evidence="7" id="KW-0677">Repeat</keyword>
<dbReference type="Gene3D" id="1.50.10.20">
    <property type="match status" value="2"/>
</dbReference>
<dbReference type="InterPro" id="IPR045865">
    <property type="entry name" value="ACT-like_dom_sf"/>
</dbReference>
<accession>A0A0C9MNV4</accession>
<dbReference type="STRING" id="91626.A0A0C9MNV4"/>
<dbReference type="InterPro" id="IPR032697">
    <property type="entry name" value="SQ_cyclase_N"/>
</dbReference>
<evidence type="ECO:0000259" key="13">
    <source>
        <dbReference type="PROSITE" id="PS51671"/>
    </source>
</evidence>
<evidence type="ECO:0000256" key="8">
    <source>
        <dbReference type="ARBA" id="ARBA00022955"/>
    </source>
</evidence>
<dbReference type="FunFam" id="1.50.10.20:FF:000002">
    <property type="entry name" value="Terpene cyclase/mutase family member"/>
    <property type="match status" value="1"/>
</dbReference>
<evidence type="ECO:0000256" key="3">
    <source>
        <dbReference type="ARBA" id="ARBA00006341"/>
    </source>
</evidence>
<evidence type="ECO:0000313" key="14">
    <source>
        <dbReference type="EMBL" id="GAN03698.1"/>
    </source>
</evidence>
<dbReference type="InterPro" id="IPR027271">
    <property type="entry name" value="Acetolactate_synth/TF_NikR_C"/>
</dbReference>
<evidence type="ECO:0000313" key="15">
    <source>
        <dbReference type="Proteomes" id="UP000053815"/>
    </source>
</evidence>
<dbReference type="InterPro" id="IPR018333">
    <property type="entry name" value="Squalene_cyclase"/>
</dbReference>
<keyword evidence="8" id="KW-0752">Steroid biosynthesis</keyword>
<dbReference type="Pfam" id="PF13243">
    <property type="entry name" value="SQHop_cyclase_C"/>
    <property type="match status" value="1"/>
</dbReference>
<evidence type="ECO:0000256" key="9">
    <source>
        <dbReference type="ARBA" id="ARBA00023098"/>
    </source>
</evidence>
<evidence type="ECO:0000256" key="4">
    <source>
        <dbReference type="ARBA" id="ARBA00009755"/>
    </source>
</evidence>
<dbReference type="AlphaFoldDB" id="A0A0C9MNV4"/>
<dbReference type="InterPro" id="IPR039557">
    <property type="entry name" value="AHAS_ACT"/>
</dbReference>
<dbReference type="Gene3D" id="6.20.120.20">
    <property type="match status" value="1"/>
</dbReference>
<keyword evidence="15" id="KW-1185">Reference proteome</keyword>
<dbReference type="SMR" id="A0A0C9MNV4"/>
<dbReference type="SUPFAM" id="SSF55021">
    <property type="entry name" value="ACT-like"/>
    <property type="match status" value="2"/>
</dbReference>
<dbReference type="PROSITE" id="PS51671">
    <property type="entry name" value="ACT"/>
    <property type="match status" value="1"/>
</dbReference>
<dbReference type="CDD" id="cd02892">
    <property type="entry name" value="SQCY_1"/>
    <property type="match status" value="1"/>
</dbReference>
<dbReference type="GO" id="GO:0009097">
    <property type="term" value="P:isoleucine biosynthetic process"/>
    <property type="evidence" value="ECO:0007669"/>
    <property type="project" value="UniProtKB-UniPathway"/>
</dbReference>
<dbReference type="GO" id="GO:0005811">
    <property type="term" value="C:lipid droplet"/>
    <property type="evidence" value="ECO:0007669"/>
    <property type="project" value="InterPro"/>
</dbReference>
<keyword evidence="5" id="KW-0444">Lipid biosynthesis</keyword>
<dbReference type="OrthoDB" id="21502at2759"/>
<organism evidence="14">
    <name type="scientific">Mucor ambiguus</name>
    <dbReference type="NCBI Taxonomy" id="91626"/>
    <lineage>
        <taxon>Eukaryota</taxon>
        <taxon>Fungi</taxon>
        <taxon>Fungi incertae sedis</taxon>
        <taxon>Mucoromycota</taxon>
        <taxon>Mucoromycotina</taxon>
        <taxon>Mucoromycetes</taxon>
        <taxon>Mucorales</taxon>
        <taxon>Mucorineae</taxon>
        <taxon>Mucoraceae</taxon>
        <taxon>Mucor</taxon>
    </lineage>
</organism>
<dbReference type="GO" id="GO:0009099">
    <property type="term" value="P:L-valine biosynthetic process"/>
    <property type="evidence" value="ECO:0007669"/>
    <property type="project" value="UniProtKB-UniPathway"/>
</dbReference>
<keyword evidence="6" id="KW-0028">Amino-acid biosynthesis</keyword>
<dbReference type="GO" id="GO:1990610">
    <property type="term" value="F:acetolactate synthase regulator activity"/>
    <property type="evidence" value="ECO:0007669"/>
    <property type="project" value="InterPro"/>
</dbReference>
<protein>
    <recommendedName>
        <fullName evidence="12">lanosterol synthase</fullName>
        <ecNumber evidence="12">5.4.99.7</ecNumber>
    </recommendedName>
</protein>
<evidence type="ECO:0000256" key="7">
    <source>
        <dbReference type="ARBA" id="ARBA00022737"/>
    </source>
</evidence>
<dbReference type="Pfam" id="PF13249">
    <property type="entry name" value="SQHop_cyclase_N"/>
    <property type="match status" value="1"/>
</dbReference>
<sequence>MLRSVCHNAFTNPTTFVTPQVAVVRRAYSLATSAMAFKKHMRQKKFGHAPRYLQPTAEDAVYNILHNTPTTSNEKSKRHVLNLLVQNEPGVLSRLSGVLAGRNFNIESLVVANTEVPDLSRMTVVFNGKNVQIEQARRQLEDLVPVWAVLDYTHTKLIERELLLIKISILGPEHLHEQLPTARLDNEVEYADEKLSATAETPEETPSTVLRHTFDHLRAVTELTRLFEGKIVDVSSDSVVVEVCAKPERITSFMRLCKPFGIIEAARTGVMAMPRSPVHEKYAAQTEHSYQENDDEEQVDLTLEEYASANLNWSSTPKFTDLENWRLKVDEGRQTWHYLTTDEQRKAWPQTIWDKYSLGLPIDVPDLPTPTTPLESARNGFEFYRRLQTEDGHWSGEYGGPMFLIPGLIITHYITGTPIPEAMRLELIRYLLNRAEKDDGGWGIHIEGVSTVFGTALNYVALRIMGLGPDHPAMVKARGTLHKLGGASAIPAWGKFWLAALGVYDWKGVNPIPPELWALPKALPICPGNWWVHTRLVYLPMGYIYARRLSAPLTTFTQSLREELYIEPYDSIHWDSQRNNVAKIDLYTPHSKIMDVLNYGLTYYESLATKLPQFRNYALKLTLDQIKMEDENSCFQTIGPVSKAMNWLVSFYEYGRESREFKMHVEKNADFMWMGPEGMMMNGTNGSQLWDAAFIAQACVEAKLADNPEYRQNMVRLLEFIDITQIRRDPPNGDKCYRQSTLGAWPFSTREQNYTVSDCTAEGLKATIALQTTPGLPTLVDLARLRQAVDVMLTMQNADDGFASYETIRGPHLLEKLNPAEVFGNIMTEYSYPECTTAVLMALRSFIKVDPEYRRAEIDETCRRSLLYIKRVQHEDGSWYGAWAICYTYAAMFALQSLASVNEYYDTSDHAKRGCDFLVKHQEADGGWGESYKSCELHVYSRNEKSQVVNTAFAVRGLLEARYPDKEPIRRGIEFIMKRQQTNGEWLQESIEGVFNKNCMISYPNYKFSFTIWALGQYASVYGDSIKE</sequence>
<dbReference type="Pfam" id="PF10369">
    <property type="entry name" value="ALS_ss_C"/>
    <property type="match status" value="1"/>
</dbReference>
<evidence type="ECO:0000256" key="11">
    <source>
        <dbReference type="ARBA" id="ARBA00023304"/>
    </source>
</evidence>
<feature type="domain" description="ACT" evidence="13">
    <location>
        <begin position="80"/>
        <end position="154"/>
    </location>
</feature>
<dbReference type="SUPFAM" id="SSF48239">
    <property type="entry name" value="Terpenoid cyclases/Protein prenyltransferases"/>
    <property type="match status" value="2"/>
</dbReference>
<dbReference type="FunFam" id="1.50.10.20:FF:000003">
    <property type="entry name" value="Terpene cyclase/mutase family member"/>
    <property type="match status" value="1"/>
</dbReference>
<dbReference type="GO" id="GO:0000250">
    <property type="term" value="F:lanosterol synthase activity"/>
    <property type="evidence" value="ECO:0007669"/>
    <property type="project" value="UniProtKB-EC"/>
</dbReference>
<dbReference type="Proteomes" id="UP000053815">
    <property type="component" value="Unassembled WGS sequence"/>
</dbReference>
<dbReference type="PANTHER" id="PTHR11764:SF20">
    <property type="entry name" value="LANOSTEROL SYNTHASE"/>
    <property type="match status" value="1"/>
</dbReference>
<dbReference type="InterPro" id="IPR032696">
    <property type="entry name" value="SQ_cyclase_C"/>
</dbReference>
<dbReference type="GO" id="GO:0006696">
    <property type="term" value="P:ergosterol biosynthetic process"/>
    <property type="evidence" value="ECO:0007669"/>
    <property type="project" value="TreeGrafter"/>
</dbReference>
<comment type="similarity">
    <text evidence="4">Belongs to the terpene cyclase/mutase family.</text>
</comment>
<keyword evidence="10" id="KW-0413">Isomerase</keyword>
<comment type="similarity">
    <text evidence="3">Belongs to the acetolactate synthase small subunit family.</text>
</comment>
<dbReference type="UniPathway" id="UPA00047">
    <property type="reaction ID" value="UER00055"/>
</dbReference>
<dbReference type="InterPro" id="IPR054480">
    <property type="entry name" value="AHAS_small-like_ACT"/>
</dbReference>